<organism evidence="1 2">
    <name type="scientific">Candidatus Onthousia faecipullorum</name>
    <dbReference type="NCBI Taxonomy" id="2840887"/>
    <lineage>
        <taxon>Bacteria</taxon>
        <taxon>Bacillati</taxon>
        <taxon>Bacillota</taxon>
        <taxon>Bacilli</taxon>
        <taxon>Candidatus Onthousia</taxon>
    </lineage>
</organism>
<comment type="caution">
    <text evidence="1">The sequence shown here is derived from an EMBL/GenBank/DDBJ whole genome shotgun (WGS) entry which is preliminary data.</text>
</comment>
<reference evidence="1" key="2">
    <citation type="journal article" date="2021" name="PeerJ">
        <title>Extensive microbial diversity within the chicken gut microbiome revealed by metagenomics and culture.</title>
        <authorList>
            <person name="Gilroy R."/>
            <person name="Ravi A."/>
            <person name="Getino M."/>
            <person name="Pursley I."/>
            <person name="Horton D.L."/>
            <person name="Alikhan N.F."/>
            <person name="Baker D."/>
            <person name="Gharbi K."/>
            <person name="Hall N."/>
            <person name="Watson M."/>
            <person name="Adriaenssens E.M."/>
            <person name="Foster-Nyarko E."/>
            <person name="Jarju S."/>
            <person name="Secka A."/>
            <person name="Antonio M."/>
            <person name="Oren A."/>
            <person name="Chaudhuri R.R."/>
            <person name="La Ragione R."/>
            <person name="Hildebrand F."/>
            <person name="Pallen M.J."/>
        </authorList>
    </citation>
    <scope>NUCLEOTIDE SEQUENCE</scope>
    <source>
        <strain evidence="1">CHK195-26880</strain>
    </source>
</reference>
<dbReference type="AlphaFoldDB" id="A0A9D1G962"/>
<protein>
    <submittedName>
        <fullName evidence="1">Uncharacterized protein</fullName>
    </submittedName>
</protein>
<sequence>MEDRLRIALADALLYYKKVYAKTKLESYKNQIDYIEEKLNVKEEN</sequence>
<reference evidence="1" key="1">
    <citation type="submission" date="2020-10" db="EMBL/GenBank/DDBJ databases">
        <authorList>
            <person name="Gilroy R."/>
        </authorList>
    </citation>
    <scope>NUCLEOTIDE SEQUENCE</scope>
    <source>
        <strain evidence="1">CHK195-26880</strain>
    </source>
</reference>
<dbReference type="EMBL" id="DVKQ01000002">
    <property type="protein sequence ID" value="HIT36875.1"/>
    <property type="molecule type" value="Genomic_DNA"/>
</dbReference>
<evidence type="ECO:0000313" key="1">
    <source>
        <dbReference type="EMBL" id="HIT36875.1"/>
    </source>
</evidence>
<proteinExistence type="predicted"/>
<name>A0A9D1G962_9FIRM</name>
<evidence type="ECO:0000313" key="2">
    <source>
        <dbReference type="Proteomes" id="UP000886833"/>
    </source>
</evidence>
<gene>
    <name evidence="1" type="ORF">IAB59_00120</name>
</gene>
<dbReference type="Proteomes" id="UP000886833">
    <property type="component" value="Unassembled WGS sequence"/>
</dbReference>
<accession>A0A9D1G962</accession>